<dbReference type="Gene3D" id="1.10.10.10">
    <property type="entry name" value="Winged helix-like DNA-binding domain superfamily/Winged helix DNA-binding domain"/>
    <property type="match status" value="1"/>
</dbReference>
<organism evidence="1 2">
    <name type="scientific">Dactylosporangium sucinum</name>
    <dbReference type="NCBI Taxonomy" id="1424081"/>
    <lineage>
        <taxon>Bacteria</taxon>
        <taxon>Bacillati</taxon>
        <taxon>Actinomycetota</taxon>
        <taxon>Actinomycetes</taxon>
        <taxon>Micromonosporales</taxon>
        <taxon>Micromonosporaceae</taxon>
        <taxon>Dactylosporangium</taxon>
    </lineage>
</organism>
<reference evidence="1" key="2">
    <citation type="submission" date="2020-09" db="EMBL/GenBank/DDBJ databases">
        <authorList>
            <person name="Sun Q."/>
            <person name="Ohkuma M."/>
        </authorList>
    </citation>
    <scope>NUCLEOTIDE SEQUENCE</scope>
    <source>
        <strain evidence="1">JCM 19831</strain>
    </source>
</reference>
<dbReference type="AlphaFoldDB" id="A0A917TX10"/>
<evidence type="ECO:0008006" key="3">
    <source>
        <dbReference type="Google" id="ProtNLM"/>
    </source>
</evidence>
<accession>A0A917TX10</accession>
<reference evidence="1" key="1">
    <citation type="journal article" date="2014" name="Int. J. Syst. Evol. Microbiol.">
        <title>Complete genome sequence of Corynebacterium casei LMG S-19264T (=DSM 44701T), isolated from a smear-ripened cheese.</title>
        <authorList>
            <consortium name="US DOE Joint Genome Institute (JGI-PGF)"/>
            <person name="Walter F."/>
            <person name="Albersmeier A."/>
            <person name="Kalinowski J."/>
            <person name="Ruckert C."/>
        </authorList>
    </citation>
    <scope>NUCLEOTIDE SEQUENCE</scope>
    <source>
        <strain evidence="1">JCM 19831</strain>
    </source>
</reference>
<dbReference type="InterPro" id="IPR036388">
    <property type="entry name" value="WH-like_DNA-bd_sf"/>
</dbReference>
<dbReference type="InterPro" id="IPR036390">
    <property type="entry name" value="WH_DNA-bd_sf"/>
</dbReference>
<dbReference type="SUPFAM" id="SSF46785">
    <property type="entry name" value="Winged helix' DNA-binding domain"/>
    <property type="match status" value="1"/>
</dbReference>
<name>A0A917TX10_9ACTN</name>
<comment type="caution">
    <text evidence="1">The sequence shown here is derived from an EMBL/GenBank/DDBJ whole genome shotgun (WGS) entry which is preliminary data.</text>
</comment>
<dbReference type="Proteomes" id="UP000642070">
    <property type="component" value="Unassembled WGS sequence"/>
</dbReference>
<sequence length="179" mass="19482">MSVTLDDALLVLLGRGPSSAYELWHEHARVLGTARRVDIGRVMAAVSRLERGGLVRVEAPQEVRTGSGNRRPCELTPAGRRRQAAWLCAVTADTDVEDMYVRGMLAVVSADDETFAAFVEHALAATRLRISRLNRTAAEGPADRAGVAFDQEVARALALWLNQLPHHRAPASRAEHLTG</sequence>
<dbReference type="EMBL" id="BMPI01000023">
    <property type="protein sequence ID" value="GGM40371.1"/>
    <property type="molecule type" value="Genomic_DNA"/>
</dbReference>
<protein>
    <recommendedName>
        <fullName evidence="3">PadR family transcriptional regulator</fullName>
    </recommendedName>
</protein>
<proteinExistence type="predicted"/>
<evidence type="ECO:0000313" key="2">
    <source>
        <dbReference type="Proteomes" id="UP000642070"/>
    </source>
</evidence>
<keyword evidence="2" id="KW-1185">Reference proteome</keyword>
<evidence type="ECO:0000313" key="1">
    <source>
        <dbReference type="EMBL" id="GGM40371.1"/>
    </source>
</evidence>
<gene>
    <name evidence="1" type="ORF">GCM10007977_047200</name>
</gene>